<dbReference type="AlphaFoldDB" id="A0A4Y2H8X8"/>
<evidence type="ECO:0000313" key="2">
    <source>
        <dbReference type="Proteomes" id="UP000499080"/>
    </source>
</evidence>
<dbReference type="OrthoDB" id="6769926at2759"/>
<gene>
    <name evidence="1" type="ORF">AVEN_145415_1</name>
</gene>
<name>A0A4Y2H8X8_ARAVE</name>
<dbReference type="Proteomes" id="UP000499080">
    <property type="component" value="Unassembled WGS sequence"/>
</dbReference>
<dbReference type="EMBL" id="BGPR01001758">
    <property type="protein sequence ID" value="GBM61238.1"/>
    <property type="molecule type" value="Genomic_DNA"/>
</dbReference>
<comment type="caution">
    <text evidence="1">The sequence shown here is derived from an EMBL/GenBank/DDBJ whole genome shotgun (WGS) entry which is preliminary data.</text>
</comment>
<accession>A0A4Y2H8X8</accession>
<sequence>MLSSRTLRLLCDILFGRPNDTPSSPNEYLNNLEACFEREHAFARERIKLSSERMKTRYDSRSTDHHFKEGNQVWMYNPKRRRGDPEAATELGRTVYCCQETERCCSQSAEVV</sequence>
<proteinExistence type="predicted"/>
<evidence type="ECO:0000313" key="1">
    <source>
        <dbReference type="EMBL" id="GBM61238.1"/>
    </source>
</evidence>
<keyword evidence="2" id="KW-1185">Reference proteome</keyword>
<protein>
    <submittedName>
        <fullName evidence="1">Uncharacterized protein</fullName>
    </submittedName>
</protein>
<reference evidence="1 2" key="1">
    <citation type="journal article" date="2019" name="Sci. Rep.">
        <title>Orb-weaving spider Araneus ventricosus genome elucidates the spidroin gene catalogue.</title>
        <authorList>
            <person name="Kono N."/>
            <person name="Nakamura H."/>
            <person name="Ohtoshi R."/>
            <person name="Moran D.A.P."/>
            <person name="Shinohara A."/>
            <person name="Yoshida Y."/>
            <person name="Fujiwara M."/>
            <person name="Mori M."/>
            <person name="Tomita M."/>
            <person name="Arakawa K."/>
        </authorList>
    </citation>
    <scope>NUCLEOTIDE SEQUENCE [LARGE SCALE GENOMIC DNA]</scope>
</reference>
<organism evidence="1 2">
    <name type="scientific">Araneus ventricosus</name>
    <name type="common">Orbweaver spider</name>
    <name type="synonym">Epeira ventricosa</name>
    <dbReference type="NCBI Taxonomy" id="182803"/>
    <lineage>
        <taxon>Eukaryota</taxon>
        <taxon>Metazoa</taxon>
        <taxon>Ecdysozoa</taxon>
        <taxon>Arthropoda</taxon>
        <taxon>Chelicerata</taxon>
        <taxon>Arachnida</taxon>
        <taxon>Araneae</taxon>
        <taxon>Araneomorphae</taxon>
        <taxon>Entelegynae</taxon>
        <taxon>Araneoidea</taxon>
        <taxon>Araneidae</taxon>
        <taxon>Araneus</taxon>
    </lineage>
</organism>